<evidence type="ECO:0000256" key="2">
    <source>
        <dbReference type="SAM" id="Phobius"/>
    </source>
</evidence>
<organism evidence="4 5">
    <name type="scientific">Mycolicibacterium mageritense</name>
    <name type="common">Mycobacterium mageritense</name>
    <dbReference type="NCBI Taxonomy" id="53462"/>
    <lineage>
        <taxon>Bacteria</taxon>
        <taxon>Bacillati</taxon>
        <taxon>Actinomycetota</taxon>
        <taxon>Actinomycetes</taxon>
        <taxon>Mycobacteriales</taxon>
        <taxon>Mycobacteriaceae</taxon>
        <taxon>Mycolicibacterium</taxon>
    </lineage>
</organism>
<dbReference type="InterPro" id="IPR025637">
    <property type="entry name" value="DUF4333"/>
</dbReference>
<feature type="transmembrane region" description="Helical" evidence="2">
    <location>
        <begin position="116"/>
        <end position="140"/>
    </location>
</feature>
<keyword evidence="2" id="KW-1133">Transmembrane helix</keyword>
<feature type="compositionally biased region" description="Low complexity" evidence="1">
    <location>
        <begin position="84"/>
        <end position="101"/>
    </location>
</feature>
<feature type="region of interest" description="Disordered" evidence="1">
    <location>
        <begin position="1"/>
        <end position="112"/>
    </location>
</feature>
<sequence>MTDPQPWWARPGGASPAPGDTPGQSAQPSRGDGPYWNPNPPSAPPAQHDPYGAPQRSYGSPTPAQPPWHGGSNQPGTANPFQTQGYSGSQPYPSQPEQPYQGYGGTPQKPKSSSKWLLIGGLAVVAVLIVGGGLLAWSLMGSGKELDVKQAEAGVQEILSDPINGYGSNDVTAVTCNDGKNPEVETNKSFTCQVEINGTTRNVNVEFTDDEGTYAVDGPR</sequence>
<gene>
    <name evidence="4" type="ORF">hbim_07366</name>
</gene>
<name>A0AAI8U2C3_MYCME</name>
<dbReference type="EMBL" id="AP027452">
    <property type="protein sequence ID" value="BDY33389.1"/>
    <property type="molecule type" value="Genomic_DNA"/>
</dbReference>
<reference evidence="4" key="1">
    <citation type="submission" date="2023-03" db="EMBL/GenBank/DDBJ databases">
        <title>Draft genome sequence of a Mycolicibacterium mageritense strain H4_3_1 isolated from a hybrid biological-inorganic system reactor.</title>
        <authorList>
            <person name="Feng X."/>
            <person name="Kazama D."/>
            <person name="Sato K."/>
            <person name="Kobayashi H."/>
        </authorList>
    </citation>
    <scope>NUCLEOTIDE SEQUENCE</scope>
    <source>
        <strain evidence="4">H4_3_1</strain>
    </source>
</reference>
<evidence type="ECO:0000313" key="4">
    <source>
        <dbReference type="EMBL" id="BDY33389.1"/>
    </source>
</evidence>
<dbReference type="Pfam" id="PF14230">
    <property type="entry name" value="DUF4333"/>
    <property type="match status" value="1"/>
</dbReference>
<keyword evidence="2" id="KW-0472">Membrane</keyword>
<feature type="compositionally biased region" description="Polar residues" evidence="1">
    <location>
        <begin position="71"/>
        <end position="83"/>
    </location>
</feature>
<protein>
    <recommendedName>
        <fullName evidence="3">DUF4333 domain-containing protein</fullName>
    </recommendedName>
</protein>
<dbReference type="AlphaFoldDB" id="A0AAI8U2C3"/>
<evidence type="ECO:0000259" key="3">
    <source>
        <dbReference type="Pfam" id="PF14230"/>
    </source>
</evidence>
<dbReference type="RefSeq" id="WP_229478927.1">
    <property type="nucleotide sequence ID" value="NZ_AP027452.1"/>
</dbReference>
<feature type="domain" description="DUF4333" evidence="3">
    <location>
        <begin position="133"/>
        <end position="212"/>
    </location>
</feature>
<keyword evidence="2" id="KW-0812">Transmembrane</keyword>
<dbReference type="Proteomes" id="UP001241092">
    <property type="component" value="Chromosome"/>
</dbReference>
<evidence type="ECO:0000313" key="5">
    <source>
        <dbReference type="Proteomes" id="UP001241092"/>
    </source>
</evidence>
<evidence type="ECO:0000256" key="1">
    <source>
        <dbReference type="SAM" id="MobiDB-lite"/>
    </source>
</evidence>
<proteinExistence type="predicted"/>
<accession>A0AAI8U2C3</accession>